<reference evidence="4 5" key="1">
    <citation type="submission" date="2018-06" db="EMBL/GenBank/DDBJ databases">
        <title>Genomic Encyclopedia of Archaeal and Bacterial Type Strains, Phase II (KMG-II): from individual species to whole genera.</title>
        <authorList>
            <person name="Goeker M."/>
        </authorList>
    </citation>
    <scope>NUCLEOTIDE SEQUENCE [LARGE SCALE GENOMIC DNA]</scope>
    <source>
        <strain evidence="4 5">DSM 25663</strain>
    </source>
</reference>
<proteinExistence type="predicted"/>
<gene>
    <name evidence="4" type="ORF">CLV55_10873</name>
</gene>
<evidence type="ECO:0000256" key="2">
    <source>
        <dbReference type="SAM" id="MobiDB-lite"/>
    </source>
</evidence>
<dbReference type="Pfam" id="PF13181">
    <property type="entry name" value="TPR_8"/>
    <property type="match status" value="1"/>
</dbReference>
<evidence type="ECO:0000313" key="4">
    <source>
        <dbReference type="EMBL" id="RAR71336.1"/>
    </source>
</evidence>
<name>A0A328YMM2_9FLAO</name>
<sequence length="924" mass="107440">MKKNRLKYTLFTAAFILMVACSTKRNTFVSRNYNALTTKDNILYNGGIALDKGIVELKAQYVDNFWELLPVERMQVQDAATSNQTKNQNFEKAETKATMAVQKHSMYIEGSEKNPQMDEAHLLLGKARYYNQRFVPALEAFNYVLYKYPRSNKLSEVKIWREKTNMRLENDALAVSNLNKLLTEIKVKDQIFADANATLAQAYLNLDENEKAVAKLKIATEFTKSNEEKSRYRFILGQLYEKMGHKDSAFMKYQEVIDMKRKSARQYVIHAHMRQAMQFDFKKGDTVVFVKKFKDLLKDRENRPFLDVLNHQMGLFYDQMKKPDEAIKYYNKSIRKKSQDTYMIASNYRNLAAIYFDKAKYVTAGKYFDSTLVNLKPRTREYKLITKKRQNLDDVIKYEGIAQRNDSILKLVAFSPAARETYFKMYIDKLKLDEKKQQELVAKTTSDANIDTKPKDDASNQDFIASSDASTFYFYNASTVALGKIEFKEKWGDRPHVENWRISKEAVKENSNADDANDTTKDDSGDTDKKDPKYTTDFYLKKIPSDAKVLDSIHTERNFAYYQLGVIYKEKFKEYPRAADKLEKLLDNKPQERLVLPSMYNLYKIYEITDKNKAAAMKSKILAQYPDSRYAQIISNPNTNQNTSSEPEVAYHMLYKEYENQNYRDMLPKVEAAITQYIGDEYQPKFELLKAQLVGKFKGLDEYKKALNYVALTYPNTEEGKSTEKFIAVRIPYLESLSFNSEFPLSWNILYKADDLNAKKTKELLAKVTQFAKERTIDKLKVSTDIYTIDKNFIVIHGIKELDNAIGIAQVLKEYKDYKIDEPAIIISNENYKVVQVKKNIDEYISGEWIKKPIVPVMRNIVIPNEDLNDNLKEETKETPKNDSNNENAKEVEMQQNFAKDKMNTEDSSSKRMMPSDSDLPKKP</sequence>
<dbReference type="RefSeq" id="WP_245902703.1">
    <property type="nucleotide sequence ID" value="NZ_QLSZ01000008.1"/>
</dbReference>
<feature type="chain" id="PRO_5016335549" evidence="3">
    <location>
        <begin position="20"/>
        <end position="924"/>
    </location>
</feature>
<keyword evidence="5" id="KW-1185">Reference proteome</keyword>
<dbReference type="SUPFAM" id="SSF48452">
    <property type="entry name" value="TPR-like"/>
    <property type="match status" value="1"/>
</dbReference>
<dbReference type="SMART" id="SM00028">
    <property type="entry name" value="TPR"/>
    <property type="match status" value="5"/>
</dbReference>
<accession>A0A328YMM2</accession>
<keyword evidence="1" id="KW-0802">TPR repeat</keyword>
<dbReference type="Gene3D" id="1.25.40.10">
    <property type="entry name" value="Tetratricopeptide repeat domain"/>
    <property type="match status" value="4"/>
</dbReference>
<evidence type="ECO:0000313" key="5">
    <source>
        <dbReference type="Proteomes" id="UP000248840"/>
    </source>
</evidence>
<comment type="caution">
    <text evidence="4">The sequence shown here is derived from an EMBL/GenBank/DDBJ whole genome shotgun (WGS) entry which is preliminary data.</text>
</comment>
<dbReference type="Proteomes" id="UP000248840">
    <property type="component" value="Unassembled WGS sequence"/>
</dbReference>
<dbReference type="PROSITE" id="PS50005">
    <property type="entry name" value="TPR"/>
    <property type="match status" value="1"/>
</dbReference>
<keyword evidence="3" id="KW-0732">Signal</keyword>
<organism evidence="4 5">
    <name type="scientific">Flavobacterium aciduliphilum</name>
    <dbReference type="NCBI Taxonomy" id="1101402"/>
    <lineage>
        <taxon>Bacteria</taxon>
        <taxon>Pseudomonadati</taxon>
        <taxon>Bacteroidota</taxon>
        <taxon>Flavobacteriia</taxon>
        <taxon>Flavobacteriales</taxon>
        <taxon>Flavobacteriaceae</taxon>
        <taxon>Flavobacterium</taxon>
    </lineage>
</organism>
<feature type="region of interest" description="Disordered" evidence="2">
    <location>
        <begin position="870"/>
        <end position="924"/>
    </location>
</feature>
<feature type="region of interest" description="Disordered" evidence="2">
    <location>
        <begin position="506"/>
        <end position="528"/>
    </location>
</feature>
<evidence type="ECO:0000256" key="1">
    <source>
        <dbReference type="PROSITE-ProRule" id="PRU00339"/>
    </source>
</evidence>
<feature type="repeat" description="TPR" evidence="1">
    <location>
        <begin position="230"/>
        <end position="263"/>
    </location>
</feature>
<dbReference type="EMBL" id="QLSZ01000008">
    <property type="protein sequence ID" value="RAR71336.1"/>
    <property type="molecule type" value="Genomic_DNA"/>
</dbReference>
<dbReference type="PROSITE" id="PS51257">
    <property type="entry name" value="PROKAR_LIPOPROTEIN"/>
    <property type="match status" value="1"/>
</dbReference>
<protein>
    <submittedName>
        <fullName evidence="4">Protein involved in gliding motility SprE</fullName>
    </submittedName>
</protein>
<feature type="compositionally biased region" description="Basic and acidic residues" evidence="2">
    <location>
        <begin position="870"/>
        <end position="881"/>
    </location>
</feature>
<dbReference type="InterPro" id="IPR011990">
    <property type="entry name" value="TPR-like_helical_dom_sf"/>
</dbReference>
<dbReference type="AlphaFoldDB" id="A0A328YMM2"/>
<feature type="compositionally biased region" description="Basic and acidic residues" evidence="2">
    <location>
        <begin position="518"/>
        <end position="528"/>
    </location>
</feature>
<evidence type="ECO:0000256" key="3">
    <source>
        <dbReference type="SAM" id="SignalP"/>
    </source>
</evidence>
<dbReference type="InterPro" id="IPR019734">
    <property type="entry name" value="TPR_rpt"/>
</dbReference>
<feature type="signal peptide" evidence="3">
    <location>
        <begin position="1"/>
        <end position="19"/>
    </location>
</feature>
<feature type="compositionally biased region" description="Basic and acidic residues" evidence="2">
    <location>
        <begin position="888"/>
        <end position="910"/>
    </location>
</feature>